<dbReference type="PANTHER" id="PTHR10188">
    <property type="entry name" value="L-ASPARAGINASE"/>
    <property type="match status" value="1"/>
</dbReference>
<dbReference type="EMBL" id="BSNI01000001">
    <property type="protein sequence ID" value="GLQ15851.1"/>
    <property type="molecule type" value="Genomic_DNA"/>
</dbReference>
<organism evidence="1 2">
    <name type="scientific">Maritalea porphyrae</name>
    <dbReference type="NCBI Taxonomy" id="880732"/>
    <lineage>
        <taxon>Bacteria</taxon>
        <taxon>Pseudomonadati</taxon>
        <taxon>Pseudomonadota</taxon>
        <taxon>Alphaproteobacteria</taxon>
        <taxon>Hyphomicrobiales</taxon>
        <taxon>Devosiaceae</taxon>
        <taxon>Maritalea</taxon>
    </lineage>
</organism>
<dbReference type="Proteomes" id="UP001161405">
    <property type="component" value="Unassembled WGS sequence"/>
</dbReference>
<dbReference type="PANTHER" id="PTHR10188:SF6">
    <property type="entry name" value="N(4)-(BETA-N-ACETYLGLUCOSAMINYL)-L-ASPARAGINASE"/>
    <property type="match status" value="1"/>
</dbReference>
<proteinExistence type="predicted"/>
<dbReference type="InterPro" id="IPR000246">
    <property type="entry name" value="Peptidase_T2"/>
</dbReference>
<dbReference type="SUPFAM" id="SSF56235">
    <property type="entry name" value="N-terminal nucleophile aminohydrolases (Ntn hydrolases)"/>
    <property type="match status" value="1"/>
</dbReference>
<keyword evidence="2" id="KW-1185">Reference proteome</keyword>
<evidence type="ECO:0000313" key="2">
    <source>
        <dbReference type="Proteomes" id="UP001161405"/>
    </source>
</evidence>
<gene>
    <name evidence="1" type="ORF">GCM10007879_01000</name>
</gene>
<reference evidence="1" key="1">
    <citation type="journal article" date="2014" name="Int. J. Syst. Evol. Microbiol.">
        <title>Complete genome of a new Firmicutes species belonging to the dominant human colonic microbiota ('Ruminococcus bicirculans') reveals two chromosomes and a selective capacity to utilize plant glucans.</title>
        <authorList>
            <consortium name="NISC Comparative Sequencing Program"/>
            <person name="Wegmann U."/>
            <person name="Louis P."/>
            <person name="Goesmann A."/>
            <person name="Henrissat B."/>
            <person name="Duncan S.H."/>
            <person name="Flint H.J."/>
        </authorList>
    </citation>
    <scope>NUCLEOTIDE SEQUENCE</scope>
    <source>
        <strain evidence="1">NBRC 107169</strain>
    </source>
</reference>
<evidence type="ECO:0000313" key="1">
    <source>
        <dbReference type="EMBL" id="GLQ15851.1"/>
    </source>
</evidence>
<sequence length="309" mass="32293">MAEYQWGIALHGGAGTIPRAALTPEKEAACHDGLARALKAGTDILADGGSSLDAVEATVVELENDENFNAGYGSVLTSDATFELDAAIMRGSDLEAGAVIGVNKVEHPISLARLIMEQSEHLLFSRDGAHEFAREMGISEVEPNFFFTEYRHQQLLAAQKASVVSLDHNDGKYGTVGAVARDRFGGLAAATSTGGMTNKKTGRVGDAPLIGAGTYANDKSCAVSATGHGEMFIRMCVARDIAAMMEYGGASLEDAVRRKVMDELPTIDGAGGVVAIGQSGAPVLMMNTNGMYRASQIEGGTPTTAIFSD</sequence>
<name>A0ABQ5UKQ0_9HYPH</name>
<dbReference type="RefSeq" id="WP_284360931.1">
    <property type="nucleotide sequence ID" value="NZ_BSNI01000001.1"/>
</dbReference>
<dbReference type="Pfam" id="PF01112">
    <property type="entry name" value="Asparaginase_2"/>
    <property type="match status" value="1"/>
</dbReference>
<reference evidence="1" key="2">
    <citation type="submission" date="2023-01" db="EMBL/GenBank/DDBJ databases">
        <title>Draft genome sequence of Maritalea porphyrae strain NBRC 107169.</title>
        <authorList>
            <person name="Sun Q."/>
            <person name="Mori K."/>
        </authorList>
    </citation>
    <scope>NUCLEOTIDE SEQUENCE</scope>
    <source>
        <strain evidence="1">NBRC 107169</strain>
    </source>
</reference>
<dbReference type="CDD" id="cd04701">
    <property type="entry name" value="Asparaginase_2"/>
    <property type="match status" value="1"/>
</dbReference>
<comment type="caution">
    <text evidence="1">The sequence shown here is derived from an EMBL/GenBank/DDBJ whole genome shotgun (WGS) entry which is preliminary data.</text>
</comment>
<protein>
    <submittedName>
        <fullName evidence="1">Isoaspartyl peptidase/L-asparaginase</fullName>
    </submittedName>
</protein>
<accession>A0ABQ5UKQ0</accession>
<dbReference type="Gene3D" id="3.60.20.30">
    <property type="entry name" value="(Glycosyl)asparaginase"/>
    <property type="match status" value="1"/>
</dbReference>
<dbReference type="InterPro" id="IPR029055">
    <property type="entry name" value="Ntn_hydrolases_N"/>
</dbReference>